<dbReference type="Proteomes" id="UP000464954">
    <property type="component" value="Chromosome"/>
</dbReference>
<evidence type="ECO:0000256" key="1">
    <source>
        <dbReference type="SAM" id="SignalP"/>
    </source>
</evidence>
<dbReference type="KEGG" id="taer:GT409_03515"/>
<dbReference type="PANTHER" id="PTHR48098">
    <property type="entry name" value="ENTEROCHELIN ESTERASE-RELATED"/>
    <property type="match status" value="1"/>
</dbReference>
<dbReference type="InterPro" id="IPR029058">
    <property type="entry name" value="AB_hydrolase_fold"/>
</dbReference>
<dbReference type="Pfam" id="PF00756">
    <property type="entry name" value="Esterase"/>
    <property type="match status" value="1"/>
</dbReference>
<dbReference type="PANTHER" id="PTHR48098:SF1">
    <property type="entry name" value="DIACYLGLYCEROL ACYLTRANSFERASE_MYCOLYLTRANSFERASE AG85A"/>
    <property type="match status" value="1"/>
</dbReference>
<organism evidence="2 3">
    <name type="scientific">Tichowtungia aerotolerans</name>
    <dbReference type="NCBI Taxonomy" id="2697043"/>
    <lineage>
        <taxon>Bacteria</taxon>
        <taxon>Pseudomonadati</taxon>
        <taxon>Kiritimatiellota</taxon>
        <taxon>Tichowtungiia</taxon>
        <taxon>Tichowtungiales</taxon>
        <taxon>Tichowtungiaceae</taxon>
        <taxon>Tichowtungia</taxon>
    </lineage>
</organism>
<evidence type="ECO:0000313" key="3">
    <source>
        <dbReference type="Proteomes" id="UP000464954"/>
    </source>
</evidence>
<accession>A0A6P1MAK2</accession>
<keyword evidence="3" id="KW-1185">Reference proteome</keyword>
<dbReference type="SUPFAM" id="SSF53474">
    <property type="entry name" value="alpha/beta-Hydrolases"/>
    <property type="match status" value="1"/>
</dbReference>
<dbReference type="InterPro" id="IPR000801">
    <property type="entry name" value="Esterase-like"/>
</dbReference>
<dbReference type="GO" id="GO:0016747">
    <property type="term" value="F:acyltransferase activity, transferring groups other than amino-acyl groups"/>
    <property type="evidence" value="ECO:0007669"/>
    <property type="project" value="TreeGrafter"/>
</dbReference>
<name>A0A6P1MAK2_9BACT</name>
<sequence length="276" mass="30901">MQKKLSCLMLSLLALTLSAVAASVNIISIPASTMEKTIPATLILPDAYENNADQRFPVLYLLHGAGGNHAGWNNAAEISRLADEYGMIVLCPDGGKTSWYFDSPIDPTYQYETYVAKDCVQFMDSNYRTLAQRESRATCGLSMGGHGALFLAIRHLDTFSVAVALSGGVDIRPFPNNWDIKLRIGEKQTNPENWEQFTVINLAKNLKNDDLAISLDCGTGDFFREVNRALHQQLIDDGIDHHFEENPGKHNWDYWKSAIQRQMIFIDQHIAHSLVQ</sequence>
<dbReference type="Gene3D" id="3.40.50.1820">
    <property type="entry name" value="alpha/beta hydrolase"/>
    <property type="match status" value="1"/>
</dbReference>
<evidence type="ECO:0000313" key="2">
    <source>
        <dbReference type="EMBL" id="QHI70871.1"/>
    </source>
</evidence>
<feature type="chain" id="PRO_5026885783" evidence="1">
    <location>
        <begin position="22"/>
        <end position="276"/>
    </location>
</feature>
<keyword evidence="1" id="KW-0732">Signal</keyword>
<protein>
    <submittedName>
        <fullName evidence="2">Esterase family protein</fullName>
    </submittedName>
</protein>
<dbReference type="EMBL" id="CP047593">
    <property type="protein sequence ID" value="QHI70871.1"/>
    <property type="molecule type" value="Genomic_DNA"/>
</dbReference>
<proteinExistence type="predicted"/>
<dbReference type="AlphaFoldDB" id="A0A6P1MAK2"/>
<gene>
    <name evidence="2" type="ORF">GT409_03515</name>
</gene>
<feature type="signal peptide" evidence="1">
    <location>
        <begin position="1"/>
        <end position="21"/>
    </location>
</feature>
<dbReference type="InterPro" id="IPR050583">
    <property type="entry name" value="Mycobacterial_A85_antigen"/>
</dbReference>
<reference evidence="2 3" key="1">
    <citation type="submission" date="2020-01" db="EMBL/GenBank/DDBJ databases">
        <title>Ponticoccus aerotolerans gen. nov., sp. nov., an anaerobic bacterium and proposal of Ponticoccusceae fam. nov., Ponticoccusles ord. nov. and Ponticoccuse classis nov. in the phylum Kiritimatiellaeota.</title>
        <authorList>
            <person name="Zhou L.Y."/>
            <person name="Du Z.J."/>
        </authorList>
    </citation>
    <scope>NUCLEOTIDE SEQUENCE [LARGE SCALE GENOMIC DNA]</scope>
    <source>
        <strain evidence="2 3">S-5007</strain>
    </source>
</reference>